<sequence>MAAITGYPPNTAIELQDMDSQPRLRQNANKSTVEPPVGSTSTPLESDDIHAKLPHVSDEDVDTEADDGFDVISYWAIGASIWFAILALPLLLFPRLLLFLSQTRPEGTSFLAKAAQSHGQHYDDLSPLEKFLCTQLGLGIVVVMGNGSMGVWGWWVGAFGVSAGLRSKKTVRGELD</sequence>
<evidence type="ECO:0000313" key="2">
    <source>
        <dbReference type="Proteomes" id="UP001241377"/>
    </source>
</evidence>
<protein>
    <submittedName>
        <fullName evidence="1">Uncharacterized protein</fullName>
    </submittedName>
</protein>
<accession>A0ACC2UY62</accession>
<name>A0ACC2UY62_9TREE</name>
<comment type="caution">
    <text evidence="1">The sequence shown here is derived from an EMBL/GenBank/DDBJ whole genome shotgun (WGS) entry which is preliminary data.</text>
</comment>
<dbReference type="Proteomes" id="UP001241377">
    <property type="component" value="Unassembled WGS sequence"/>
</dbReference>
<evidence type="ECO:0000313" key="1">
    <source>
        <dbReference type="EMBL" id="KAJ9092004.1"/>
    </source>
</evidence>
<organism evidence="1 2">
    <name type="scientific">Naganishia cerealis</name>
    <dbReference type="NCBI Taxonomy" id="610337"/>
    <lineage>
        <taxon>Eukaryota</taxon>
        <taxon>Fungi</taxon>
        <taxon>Dikarya</taxon>
        <taxon>Basidiomycota</taxon>
        <taxon>Agaricomycotina</taxon>
        <taxon>Tremellomycetes</taxon>
        <taxon>Filobasidiales</taxon>
        <taxon>Filobasidiaceae</taxon>
        <taxon>Naganishia</taxon>
    </lineage>
</organism>
<proteinExistence type="predicted"/>
<reference evidence="1" key="1">
    <citation type="submission" date="2023-04" db="EMBL/GenBank/DDBJ databases">
        <title>Draft Genome sequencing of Naganishia species isolated from polar environments using Oxford Nanopore Technology.</title>
        <authorList>
            <person name="Leo P."/>
            <person name="Venkateswaran K."/>
        </authorList>
    </citation>
    <scope>NUCLEOTIDE SEQUENCE</scope>
    <source>
        <strain evidence="1">MNA-CCFEE 5261</strain>
    </source>
</reference>
<gene>
    <name evidence="1" type="ORF">QFC19_008872</name>
</gene>
<dbReference type="EMBL" id="JASBWR010000140">
    <property type="protein sequence ID" value="KAJ9092004.1"/>
    <property type="molecule type" value="Genomic_DNA"/>
</dbReference>
<keyword evidence="2" id="KW-1185">Reference proteome</keyword>